<dbReference type="Proteomes" id="UP000427769">
    <property type="component" value="Chromosome"/>
</dbReference>
<dbReference type="CDD" id="cd00093">
    <property type="entry name" value="HTH_XRE"/>
    <property type="match status" value="1"/>
</dbReference>
<dbReference type="SMART" id="SM00530">
    <property type="entry name" value="HTH_XRE"/>
    <property type="match status" value="1"/>
</dbReference>
<reference evidence="2 3" key="1">
    <citation type="submission" date="2019-11" db="EMBL/GenBank/DDBJ databases">
        <title>Comparative genomics of hydrocarbon-degrading Desulfosarcina strains.</title>
        <authorList>
            <person name="Watanabe M."/>
            <person name="Kojima H."/>
            <person name="Fukui M."/>
        </authorList>
    </citation>
    <scope>NUCLEOTIDE SEQUENCE [LARGE SCALE GENOMIC DNA]</scope>
    <source>
        <strain evidence="2 3">PP31</strain>
    </source>
</reference>
<sequence length="88" mass="9988">MTITVKGPMTPDDIQYILRRKGITQKELADRFGVNEMSVSRAISGKMTSEPLTKKIAKVLGISHRDAFPGYYRKDRPRRGRKPLAVNQ</sequence>
<dbReference type="SUPFAM" id="SSF47413">
    <property type="entry name" value="lambda repressor-like DNA-binding domains"/>
    <property type="match status" value="1"/>
</dbReference>
<protein>
    <recommendedName>
        <fullName evidence="1">HTH cro/C1-type domain-containing protein</fullName>
    </recommendedName>
</protein>
<dbReference type="PROSITE" id="PS50943">
    <property type="entry name" value="HTH_CROC1"/>
    <property type="match status" value="1"/>
</dbReference>
<dbReference type="OrthoDB" id="1004171at2"/>
<keyword evidence="3" id="KW-1185">Reference proteome</keyword>
<dbReference type="AlphaFoldDB" id="A0A5K7Z413"/>
<organism evidence="2 3">
    <name type="scientific">Desulfosarcina widdelii</name>
    <dbReference type="NCBI Taxonomy" id="947919"/>
    <lineage>
        <taxon>Bacteria</taxon>
        <taxon>Pseudomonadati</taxon>
        <taxon>Thermodesulfobacteriota</taxon>
        <taxon>Desulfobacteria</taxon>
        <taxon>Desulfobacterales</taxon>
        <taxon>Desulfosarcinaceae</taxon>
        <taxon>Desulfosarcina</taxon>
    </lineage>
</organism>
<dbReference type="Pfam" id="PF01381">
    <property type="entry name" value="HTH_3"/>
    <property type="match status" value="1"/>
</dbReference>
<feature type="domain" description="HTH cro/C1-type" evidence="1">
    <location>
        <begin position="14"/>
        <end position="67"/>
    </location>
</feature>
<evidence type="ECO:0000259" key="1">
    <source>
        <dbReference type="PROSITE" id="PS50943"/>
    </source>
</evidence>
<dbReference type="KEGG" id="dwd:DSCW_21100"/>
<dbReference type="InterPro" id="IPR010982">
    <property type="entry name" value="Lambda_DNA-bd_dom_sf"/>
</dbReference>
<dbReference type="RefSeq" id="WP_155303697.1">
    <property type="nucleotide sequence ID" value="NZ_AP021875.1"/>
</dbReference>
<proteinExistence type="predicted"/>
<dbReference type="GO" id="GO:0003677">
    <property type="term" value="F:DNA binding"/>
    <property type="evidence" value="ECO:0007669"/>
    <property type="project" value="InterPro"/>
</dbReference>
<name>A0A5K7Z413_9BACT</name>
<gene>
    <name evidence="2" type="ORF">DSCW_21100</name>
</gene>
<accession>A0A5K7Z413</accession>
<dbReference type="EMBL" id="AP021875">
    <property type="protein sequence ID" value="BBO74693.1"/>
    <property type="molecule type" value="Genomic_DNA"/>
</dbReference>
<dbReference type="Gene3D" id="1.10.260.40">
    <property type="entry name" value="lambda repressor-like DNA-binding domains"/>
    <property type="match status" value="1"/>
</dbReference>
<dbReference type="InterPro" id="IPR001387">
    <property type="entry name" value="Cro/C1-type_HTH"/>
</dbReference>
<evidence type="ECO:0000313" key="3">
    <source>
        <dbReference type="Proteomes" id="UP000427769"/>
    </source>
</evidence>
<evidence type="ECO:0000313" key="2">
    <source>
        <dbReference type="EMBL" id="BBO74693.1"/>
    </source>
</evidence>